<organism evidence="1">
    <name type="scientific">viral metagenome</name>
    <dbReference type="NCBI Taxonomy" id="1070528"/>
    <lineage>
        <taxon>unclassified sequences</taxon>
        <taxon>metagenomes</taxon>
        <taxon>organismal metagenomes</taxon>
    </lineage>
</organism>
<dbReference type="AlphaFoldDB" id="A0A6C0B175"/>
<proteinExistence type="predicted"/>
<dbReference type="EMBL" id="MN739050">
    <property type="protein sequence ID" value="QHS85985.1"/>
    <property type="molecule type" value="Genomic_DNA"/>
</dbReference>
<reference evidence="1" key="1">
    <citation type="journal article" date="2020" name="Nature">
        <title>Giant virus diversity and host interactions through global metagenomics.</title>
        <authorList>
            <person name="Schulz F."/>
            <person name="Roux S."/>
            <person name="Paez-Espino D."/>
            <person name="Jungbluth S."/>
            <person name="Walsh D.A."/>
            <person name="Denef V.J."/>
            <person name="McMahon K.D."/>
            <person name="Konstantinidis K.T."/>
            <person name="Eloe-Fadrosh E.A."/>
            <person name="Kyrpides N.C."/>
            <person name="Woyke T."/>
        </authorList>
    </citation>
    <scope>NUCLEOTIDE SEQUENCE</scope>
    <source>
        <strain evidence="1">GVMAG-M-3300009185-7</strain>
    </source>
</reference>
<name>A0A6C0B175_9ZZZZ</name>
<evidence type="ECO:0000313" key="1">
    <source>
        <dbReference type="EMBL" id="QHS85985.1"/>
    </source>
</evidence>
<accession>A0A6C0B175</accession>
<sequence>MDVIPCLFAGILTGFFIVSIFKPPKRMINAIPTPNDSETFYTKTGCVRIKAEPIACSGSAVSLNVLVNDR</sequence>
<protein>
    <submittedName>
        <fullName evidence="1">Uncharacterized protein</fullName>
    </submittedName>
</protein>